<feature type="region of interest" description="Disordered" evidence="1">
    <location>
        <begin position="1"/>
        <end position="33"/>
    </location>
</feature>
<evidence type="ECO:0000256" key="1">
    <source>
        <dbReference type="SAM" id="MobiDB-lite"/>
    </source>
</evidence>
<accession>A0A2K2CMV6</accession>
<reference evidence="5" key="3">
    <citation type="submission" date="2018-08" db="UniProtKB">
        <authorList>
            <consortium name="EnsemblPlants"/>
        </authorList>
    </citation>
    <scope>IDENTIFICATION</scope>
    <source>
        <strain evidence="5">cv. Bd21</strain>
    </source>
</reference>
<evidence type="ECO:0000259" key="3">
    <source>
        <dbReference type="Pfam" id="PF03478"/>
    </source>
</evidence>
<feature type="domain" description="F-box" evidence="2">
    <location>
        <begin position="33"/>
        <end position="71"/>
    </location>
</feature>
<feature type="domain" description="KIB1-4 beta-propeller" evidence="3">
    <location>
        <begin position="102"/>
        <end position="395"/>
    </location>
</feature>
<reference evidence="4 5" key="1">
    <citation type="journal article" date="2010" name="Nature">
        <title>Genome sequencing and analysis of the model grass Brachypodium distachyon.</title>
        <authorList>
            <consortium name="International Brachypodium Initiative"/>
        </authorList>
    </citation>
    <scope>NUCLEOTIDE SEQUENCE [LARGE SCALE GENOMIC DNA]</scope>
    <source>
        <strain evidence="4">Bd21</strain>
        <strain evidence="5">cv. Bd21</strain>
    </source>
</reference>
<keyword evidence="6" id="KW-1185">Reference proteome</keyword>
<dbReference type="AlphaFoldDB" id="A0A2K2CMV6"/>
<dbReference type="RefSeq" id="XP_003575906.2">
    <property type="nucleotide sequence ID" value="XM_003575858.4"/>
</dbReference>
<name>A0A2K2CMV6_BRADI</name>
<dbReference type="GeneID" id="100822572"/>
<dbReference type="InterPro" id="IPR036047">
    <property type="entry name" value="F-box-like_dom_sf"/>
</dbReference>
<dbReference type="Proteomes" id="UP000008810">
    <property type="component" value="Chromosome 4"/>
</dbReference>
<dbReference type="EMBL" id="CM000883">
    <property type="protein sequence ID" value="PNT63359.1"/>
    <property type="molecule type" value="Genomic_DNA"/>
</dbReference>
<dbReference type="OrthoDB" id="642536at2759"/>
<dbReference type="PANTHER" id="PTHR33110:SF61">
    <property type="entry name" value="EXPRESSED PROTEIN"/>
    <property type="match status" value="1"/>
</dbReference>
<dbReference type="PANTHER" id="PTHR33110">
    <property type="entry name" value="F-BOX/KELCH-REPEAT PROTEIN-RELATED"/>
    <property type="match status" value="1"/>
</dbReference>
<dbReference type="InterPro" id="IPR005174">
    <property type="entry name" value="KIB1-4_b-propeller"/>
</dbReference>
<sequence>MEQETLSFPWRRASSATDSGTGTSGWEPQGQSWTDIPSDILGIVVGRLPCVEDRARLRSVCGAWRAAARLHRPPPAPLPLLVYSNFAFSSFSPDGAMTGARRIPLSKEVAADDVRCVGSFEGWLVGVRLNKGRYFGDGKCFLMNAFSRDVVHLPPPSASSHFVDAYSSSLPIVGGSGVVECTVNSVQYVMAFCKVILSSSPDSGSKCTVAAISVHRNGAKLALWRPGMTSWCVCLGGCISKFSDITFFQGKVYMLSKLTTNLFAIEIKDGDHGLMVSRVERCVAELPEVKDSYGQRWNLVEWHGNLLLVARYLGGGEGWHNICKVGMYIVDLSTKPFRFTEVNTLDGDCIFISPCSSKSFHACEYDGVEDDVIYFIDGYLYPAKNGPPFDKFMYNLRDGTLAPFAADISEYNFRASDGKLMSPTWLFPSE</sequence>
<evidence type="ECO:0000313" key="4">
    <source>
        <dbReference type="EMBL" id="PNT63359.1"/>
    </source>
</evidence>
<dbReference type="ExpressionAtlas" id="A0A2K2CMV6">
    <property type="expression patterns" value="baseline"/>
</dbReference>
<reference evidence="4" key="2">
    <citation type="submission" date="2017-06" db="EMBL/GenBank/DDBJ databases">
        <title>WGS assembly of Brachypodium distachyon.</title>
        <authorList>
            <consortium name="The International Brachypodium Initiative"/>
            <person name="Lucas S."/>
            <person name="Harmon-Smith M."/>
            <person name="Lail K."/>
            <person name="Tice H."/>
            <person name="Grimwood J."/>
            <person name="Bruce D."/>
            <person name="Barry K."/>
            <person name="Shu S."/>
            <person name="Lindquist E."/>
            <person name="Wang M."/>
            <person name="Pitluck S."/>
            <person name="Vogel J.P."/>
            <person name="Garvin D.F."/>
            <person name="Mockler T.C."/>
            <person name="Schmutz J."/>
            <person name="Rokhsar D."/>
            <person name="Bevan M.W."/>
        </authorList>
    </citation>
    <scope>NUCLEOTIDE SEQUENCE</scope>
    <source>
        <strain evidence="4">Bd21</strain>
    </source>
</reference>
<gene>
    <name evidence="5" type="primary">LOC100822572</name>
    <name evidence="4" type="ORF">BRADI_4g14657v3</name>
</gene>
<proteinExistence type="predicted"/>
<organism evidence="4">
    <name type="scientific">Brachypodium distachyon</name>
    <name type="common">Purple false brome</name>
    <name type="synonym">Trachynia distachya</name>
    <dbReference type="NCBI Taxonomy" id="15368"/>
    <lineage>
        <taxon>Eukaryota</taxon>
        <taxon>Viridiplantae</taxon>
        <taxon>Streptophyta</taxon>
        <taxon>Embryophyta</taxon>
        <taxon>Tracheophyta</taxon>
        <taxon>Spermatophyta</taxon>
        <taxon>Magnoliopsida</taxon>
        <taxon>Liliopsida</taxon>
        <taxon>Poales</taxon>
        <taxon>Poaceae</taxon>
        <taxon>BOP clade</taxon>
        <taxon>Pooideae</taxon>
        <taxon>Stipodae</taxon>
        <taxon>Brachypodieae</taxon>
        <taxon>Brachypodium</taxon>
    </lineage>
</organism>
<protein>
    <submittedName>
        <fullName evidence="4 5">Uncharacterized protein</fullName>
    </submittedName>
</protein>
<dbReference type="Gene3D" id="1.20.1280.50">
    <property type="match status" value="1"/>
</dbReference>
<dbReference type="Pfam" id="PF00646">
    <property type="entry name" value="F-box"/>
    <property type="match status" value="1"/>
</dbReference>
<dbReference type="InterPro" id="IPR001810">
    <property type="entry name" value="F-box_dom"/>
</dbReference>
<evidence type="ECO:0000259" key="2">
    <source>
        <dbReference type="Pfam" id="PF00646"/>
    </source>
</evidence>
<evidence type="ECO:0000313" key="5">
    <source>
        <dbReference type="EnsemblPlants" id="PNT63359"/>
    </source>
</evidence>
<dbReference type="KEGG" id="bdi:100822572"/>
<dbReference type="EnsemblPlants" id="PNT63359">
    <property type="protein sequence ID" value="PNT63359"/>
    <property type="gene ID" value="BRADI_4g14657v3"/>
</dbReference>
<dbReference type="Pfam" id="PF03478">
    <property type="entry name" value="Beta-prop_KIB1-4"/>
    <property type="match status" value="1"/>
</dbReference>
<dbReference type="Gramene" id="PNT63359">
    <property type="protein sequence ID" value="PNT63359"/>
    <property type="gene ID" value="BRADI_4g14657v3"/>
</dbReference>
<evidence type="ECO:0000313" key="6">
    <source>
        <dbReference type="Proteomes" id="UP000008810"/>
    </source>
</evidence>
<feature type="compositionally biased region" description="Low complexity" evidence="1">
    <location>
        <begin position="13"/>
        <end position="25"/>
    </location>
</feature>
<dbReference type="SUPFAM" id="SSF81383">
    <property type="entry name" value="F-box domain"/>
    <property type="match status" value="1"/>
</dbReference>